<keyword evidence="8" id="KW-1185">Reference proteome</keyword>
<evidence type="ECO:0000256" key="3">
    <source>
        <dbReference type="ARBA" id="ARBA00022989"/>
    </source>
</evidence>
<dbReference type="InterPro" id="IPR020846">
    <property type="entry name" value="MFS_dom"/>
</dbReference>
<proteinExistence type="predicted"/>
<dbReference type="SUPFAM" id="SSF103473">
    <property type="entry name" value="MFS general substrate transporter"/>
    <property type="match status" value="1"/>
</dbReference>
<accession>A0A8T2P0V0</accession>
<keyword evidence="2 5" id="KW-0812">Transmembrane</keyword>
<reference evidence="7" key="1">
    <citation type="thesis" date="2021" institute="BYU ScholarsArchive" country="Provo, UT, USA">
        <title>Applications of and Algorithms for Genome Assembly and Genomic Analyses with an Emphasis on Marine Teleosts.</title>
        <authorList>
            <person name="Pickett B.D."/>
        </authorList>
    </citation>
    <scope>NUCLEOTIDE SEQUENCE</scope>
    <source>
        <strain evidence="7">HI-2016</strain>
    </source>
</reference>
<dbReference type="PANTHER" id="PTHR24064">
    <property type="entry name" value="SOLUTE CARRIER FAMILY 22 MEMBER"/>
    <property type="match status" value="1"/>
</dbReference>
<feature type="transmembrane region" description="Helical" evidence="5">
    <location>
        <begin position="81"/>
        <end position="104"/>
    </location>
</feature>
<comment type="caution">
    <text evidence="7">The sequence shown here is derived from an EMBL/GenBank/DDBJ whole genome shotgun (WGS) entry which is preliminary data.</text>
</comment>
<dbReference type="EMBL" id="JAFBMS010000014">
    <property type="protein sequence ID" value="KAG9347013.1"/>
    <property type="molecule type" value="Genomic_DNA"/>
</dbReference>
<sequence length="192" mass="20769">MNAGRFFVTISYFGLSLNTPNMNGDPYLNCLLSALMELGAYVGAWLLIKVASRRAVITSTLLLSGTVLLLIQIVPQELSSFNITLVMGGKFGITAAFSVMYITAMELFPTVVRGMGLGACSMASKIGSTISPYFAYMGAHNKALPYIMMGLLTLMVGLLSLLLPETQGIALPEDVSQVQTLNWGWVVWDWGL</sequence>
<feature type="transmembrane region" description="Helical" evidence="5">
    <location>
        <begin position="26"/>
        <end position="48"/>
    </location>
</feature>
<dbReference type="OrthoDB" id="8948363at2759"/>
<evidence type="ECO:0000256" key="4">
    <source>
        <dbReference type="ARBA" id="ARBA00023136"/>
    </source>
</evidence>
<feature type="transmembrane region" description="Helical" evidence="5">
    <location>
        <begin position="55"/>
        <end position="75"/>
    </location>
</feature>
<dbReference type="PROSITE" id="PS50850">
    <property type="entry name" value="MFS"/>
    <property type="match status" value="1"/>
</dbReference>
<name>A0A8T2P0V0_9TELE</name>
<protein>
    <recommendedName>
        <fullName evidence="6">Major facilitator superfamily (MFS) profile domain-containing protein</fullName>
    </recommendedName>
</protein>
<evidence type="ECO:0000313" key="7">
    <source>
        <dbReference type="EMBL" id="KAG9347013.1"/>
    </source>
</evidence>
<feature type="transmembrane region" description="Helical" evidence="5">
    <location>
        <begin position="143"/>
        <end position="163"/>
    </location>
</feature>
<evidence type="ECO:0000256" key="1">
    <source>
        <dbReference type="ARBA" id="ARBA00004141"/>
    </source>
</evidence>
<gene>
    <name evidence="7" type="ORF">JZ751_005940</name>
</gene>
<evidence type="ECO:0000313" key="8">
    <source>
        <dbReference type="Proteomes" id="UP000824540"/>
    </source>
</evidence>
<keyword evidence="3 5" id="KW-1133">Transmembrane helix</keyword>
<evidence type="ECO:0000259" key="6">
    <source>
        <dbReference type="PROSITE" id="PS50850"/>
    </source>
</evidence>
<dbReference type="Pfam" id="PF00083">
    <property type="entry name" value="Sugar_tr"/>
    <property type="match status" value="1"/>
</dbReference>
<feature type="domain" description="Major facilitator superfamily (MFS) profile" evidence="6">
    <location>
        <begin position="1"/>
        <end position="168"/>
    </location>
</feature>
<organism evidence="7 8">
    <name type="scientific">Albula glossodonta</name>
    <name type="common">roundjaw bonefish</name>
    <dbReference type="NCBI Taxonomy" id="121402"/>
    <lineage>
        <taxon>Eukaryota</taxon>
        <taxon>Metazoa</taxon>
        <taxon>Chordata</taxon>
        <taxon>Craniata</taxon>
        <taxon>Vertebrata</taxon>
        <taxon>Euteleostomi</taxon>
        <taxon>Actinopterygii</taxon>
        <taxon>Neopterygii</taxon>
        <taxon>Teleostei</taxon>
        <taxon>Albuliformes</taxon>
        <taxon>Albulidae</taxon>
        <taxon>Albula</taxon>
    </lineage>
</organism>
<dbReference type="InterPro" id="IPR005828">
    <property type="entry name" value="MFS_sugar_transport-like"/>
</dbReference>
<comment type="subcellular location">
    <subcellularLocation>
        <location evidence="1">Membrane</location>
        <topology evidence="1">Multi-pass membrane protein</topology>
    </subcellularLocation>
</comment>
<dbReference type="AlphaFoldDB" id="A0A8T2P0V0"/>
<dbReference type="GO" id="GO:0022857">
    <property type="term" value="F:transmembrane transporter activity"/>
    <property type="evidence" value="ECO:0007669"/>
    <property type="project" value="InterPro"/>
</dbReference>
<evidence type="ECO:0000256" key="2">
    <source>
        <dbReference type="ARBA" id="ARBA00022692"/>
    </source>
</evidence>
<dbReference type="Gene3D" id="1.20.1250.20">
    <property type="entry name" value="MFS general substrate transporter like domains"/>
    <property type="match status" value="1"/>
</dbReference>
<evidence type="ECO:0000256" key="5">
    <source>
        <dbReference type="SAM" id="Phobius"/>
    </source>
</evidence>
<dbReference type="GO" id="GO:0016020">
    <property type="term" value="C:membrane"/>
    <property type="evidence" value="ECO:0007669"/>
    <property type="project" value="UniProtKB-SubCell"/>
</dbReference>
<keyword evidence="4 5" id="KW-0472">Membrane</keyword>
<dbReference type="Proteomes" id="UP000824540">
    <property type="component" value="Unassembled WGS sequence"/>
</dbReference>
<dbReference type="InterPro" id="IPR036259">
    <property type="entry name" value="MFS_trans_sf"/>
</dbReference>